<dbReference type="AlphaFoldDB" id="A0A7W0CL54"/>
<evidence type="ECO:0000313" key="1">
    <source>
        <dbReference type="EMBL" id="MBA2893101.1"/>
    </source>
</evidence>
<comment type="caution">
    <text evidence="1">The sequence shown here is derived from an EMBL/GenBank/DDBJ whole genome shotgun (WGS) entry which is preliminary data.</text>
</comment>
<evidence type="ECO:0008006" key="3">
    <source>
        <dbReference type="Google" id="ProtNLM"/>
    </source>
</evidence>
<organism evidence="1 2">
    <name type="scientific">Nonomuraea soli</name>
    <dbReference type="NCBI Taxonomy" id="1032476"/>
    <lineage>
        <taxon>Bacteria</taxon>
        <taxon>Bacillati</taxon>
        <taxon>Actinomycetota</taxon>
        <taxon>Actinomycetes</taxon>
        <taxon>Streptosporangiales</taxon>
        <taxon>Streptosporangiaceae</taxon>
        <taxon>Nonomuraea</taxon>
    </lineage>
</organism>
<dbReference type="RefSeq" id="WP_181611798.1">
    <property type="nucleotide sequence ID" value="NZ_BAABAM010000003.1"/>
</dbReference>
<evidence type="ECO:0000313" key="2">
    <source>
        <dbReference type="Proteomes" id="UP000530928"/>
    </source>
</evidence>
<protein>
    <recommendedName>
        <fullName evidence="3">PQQ-binding-like beta-propeller repeat protein</fullName>
    </recommendedName>
</protein>
<name>A0A7W0CL54_9ACTN</name>
<dbReference type="Gene3D" id="2.130.10.10">
    <property type="entry name" value="YVTN repeat-like/Quinoprotein amine dehydrogenase"/>
    <property type="match status" value="1"/>
</dbReference>
<reference evidence="1 2" key="1">
    <citation type="submission" date="2020-07" db="EMBL/GenBank/DDBJ databases">
        <title>Genomic Encyclopedia of Type Strains, Phase IV (KMG-IV): sequencing the most valuable type-strain genomes for metagenomic binning, comparative biology and taxonomic classification.</title>
        <authorList>
            <person name="Goeker M."/>
        </authorList>
    </citation>
    <scope>NUCLEOTIDE SEQUENCE [LARGE SCALE GENOMIC DNA]</scope>
    <source>
        <strain evidence="1 2">DSM 45533</strain>
    </source>
</reference>
<dbReference type="InterPro" id="IPR015943">
    <property type="entry name" value="WD40/YVTN_repeat-like_dom_sf"/>
</dbReference>
<dbReference type="EMBL" id="JACDUR010000004">
    <property type="protein sequence ID" value="MBA2893101.1"/>
    <property type="molecule type" value="Genomic_DNA"/>
</dbReference>
<dbReference type="Proteomes" id="UP000530928">
    <property type="component" value="Unassembled WGS sequence"/>
</dbReference>
<sequence length="278" mass="29549">MTLVTGVLLIALLQPQPHHDAIRYVSLKGCPLICGDWRLTMHSGREVRLEDARTAGDPSNMVAAPIAVSGDGHHVAYVGRSNKTLYVWKMGEKRVAVPGTTASTLKLSQNGGLLAAGGDGDVQVVDTTTGRTLWRAAEQFVGFGGSLTLTSRLTADKTTELTVRSPAGAVLRRIVPPQVVAANAPLALSPDGRHVALTVNRLLFVYDLAADQVRAGVPVKLPEGVSVIDWTGADTLTVHAERARKVTVMTYDVRTGAGQVRETYKIKADAFTAEFCGG</sequence>
<gene>
    <name evidence="1" type="ORF">HNR30_004455</name>
</gene>
<accession>A0A7W0CL54</accession>
<dbReference type="SUPFAM" id="SSF75011">
    <property type="entry name" value="3-carboxy-cis,cis-mucoante lactonizing enzyme"/>
    <property type="match status" value="1"/>
</dbReference>
<proteinExistence type="predicted"/>
<keyword evidence="2" id="KW-1185">Reference proteome</keyword>